<dbReference type="EMBL" id="MU267693">
    <property type="protein sequence ID" value="KAH7910984.1"/>
    <property type="molecule type" value="Genomic_DNA"/>
</dbReference>
<keyword evidence="2" id="KW-1185">Reference proteome</keyword>
<evidence type="ECO:0000313" key="1">
    <source>
        <dbReference type="EMBL" id="KAH7910984.1"/>
    </source>
</evidence>
<protein>
    <submittedName>
        <fullName evidence="1">Phenylalanine ammonia-lyase</fullName>
    </submittedName>
</protein>
<evidence type="ECO:0000313" key="2">
    <source>
        <dbReference type="Proteomes" id="UP000790377"/>
    </source>
</evidence>
<gene>
    <name evidence="1" type="ORF">BJ138DRAFT_1151654</name>
</gene>
<accession>A0ACB8ADV5</accession>
<organism evidence="1 2">
    <name type="scientific">Hygrophoropsis aurantiaca</name>
    <dbReference type="NCBI Taxonomy" id="72124"/>
    <lineage>
        <taxon>Eukaryota</taxon>
        <taxon>Fungi</taxon>
        <taxon>Dikarya</taxon>
        <taxon>Basidiomycota</taxon>
        <taxon>Agaricomycotina</taxon>
        <taxon>Agaricomycetes</taxon>
        <taxon>Agaricomycetidae</taxon>
        <taxon>Boletales</taxon>
        <taxon>Coniophorineae</taxon>
        <taxon>Hygrophoropsidaceae</taxon>
        <taxon>Hygrophoropsis</taxon>
    </lineage>
</organism>
<reference evidence="1" key="1">
    <citation type="journal article" date="2021" name="New Phytol.">
        <title>Evolutionary innovations through gain and loss of genes in the ectomycorrhizal Boletales.</title>
        <authorList>
            <person name="Wu G."/>
            <person name="Miyauchi S."/>
            <person name="Morin E."/>
            <person name="Kuo A."/>
            <person name="Drula E."/>
            <person name="Varga T."/>
            <person name="Kohler A."/>
            <person name="Feng B."/>
            <person name="Cao Y."/>
            <person name="Lipzen A."/>
            <person name="Daum C."/>
            <person name="Hundley H."/>
            <person name="Pangilinan J."/>
            <person name="Johnson J."/>
            <person name="Barry K."/>
            <person name="LaButti K."/>
            <person name="Ng V."/>
            <person name="Ahrendt S."/>
            <person name="Min B."/>
            <person name="Choi I.G."/>
            <person name="Park H."/>
            <person name="Plett J.M."/>
            <person name="Magnuson J."/>
            <person name="Spatafora J.W."/>
            <person name="Nagy L.G."/>
            <person name="Henrissat B."/>
            <person name="Grigoriev I.V."/>
            <person name="Yang Z.L."/>
            <person name="Xu J."/>
            <person name="Martin F.M."/>
        </authorList>
    </citation>
    <scope>NUCLEOTIDE SEQUENCE</scope>
    <source>
        <strain evidence="1">ATCC 28755</strain>
    </source>
</reference>
<dbReference type="Proteomes" id="UP000790377">
    <property type="component" value="Unassembled WGS sequence"/>
</dbReference>
<name>A0ACB8ADV5_9AGAM</name>
<comment type="caution">
    <text evidence="1">The sequence shown here is derived from an EMBL/GenBank/DDBJ whole genome shotgun (WGS) entry which is preliminary data.</text>
</comment>
<sequence length="841" mass="87760">MSTTTLLTSFVADTHELDSYLSSSSSSKPITVDGQSLSLPAVVAVARYGVTPDLSRAPHIAAKMAASRSVIEGKMAAGLSVYGVSTGFGGSANTRTDDAIALGAALLQHQHSGVLITDDKHDDEQKGDRPLPLSMGHGASGMPEAWVRAALVIRTNSLVRGHSGVRPVLVERMLQLLGADIVPLVPLRGSISASGDLSSLSYIAGTLIGNPAIRVWANDADDASSRARRIVPSNVALARAGIAPLPLASKEHLGILNGTAFSAALSALVLSDATTIAVLAAFLTALSTEALKGTRGNFHPFIGEARPHPGQVSAAALMDRLLEGSRLASDEHGRDEAGEAGEEYSEAKIEDDVGVLRQDRYSLRTAPQWLGPIWEDLDRAKQVVHTELNSTTDNPLVQPPGPHGHGAVHHGGNFQALALTNVMDHTRLDLALIGKLLFSQVTEMINPATSRGLPPDLAASDPSINYAAKGIDIASASYVSELISLGAINIGVAGVSAEMHNQSINSLALISARHTLTALDVVSLLAASHLYAACQALDLRALQEEFEAGVREIVKAIVGRGKVGVFGILGRENVCPSMKVNALDADTLTALLLPSLLTSLEKTGSMDAHARMVKVAEACVPLLVELFAGSEEALFWFEACVNGNGVHGINGINGMNCHAHSATASTATHLLPLIPEFRRRLAAEMEELLISLRGAYLGVERNEMRVSNGVGAASIASLSAGLALNGDAKMNGGPKMNGHAAAKYCATVTVDTSFRGRAPAAHLLGGGTRALYEFVRGGVGIEMHGAGNLRGDVFGMGGDADGMTGFEGQHGTIGDDIGRIYEAIRDGRVRRVLARVVGGGL</sequence>
<proteinExistence type="predicted"/>